<reference evidence="1" key="1">
    <citation type="submission" date="2018-10" db="EMBL/GenBank/DDBJ databases">
        <title>Hidden diversity of soil giant viruses.</title>
        <authorList>
            <person name="Schulz F."/>
            <person name="Alteio L."/>
            <person name="Goudeau D."/>
            <person name="Ryan E.M."/>
            <person name="Malmstrom R.R."/>
            <person name="Blanchard J."/>
            <person name="Woyke T."/>
        </authorList>
    </citation>
    <scope>NUCLEOTIDE SEQUENCE</scope>
    <source>
        <strain evidence="1">HAV1</strain>
    </source>
</reference>
<accession>A0A3G5A1P1</accession>
<name>A0A3G5A1P1_9VIRU</name>
<organism evidence="1">
    <name type="scientific">Harvfovirus sp</name>
    <dbReference type="NCBI Taxonomy" id="2487768"/>
    <lineage>
        <taxon>Viruses</taxon>
        <taxon>Varidnaviria</taxon>
        <taxon>Bamfordvirae</taxon>
        <taxon>Nucleocytoviricota</taxon>
        <taxon>Megaviricetes</taxon>
        <taxon>Imitervirales</taxon>
        <taxon>Mimiviridae</taxon>
        <taxon>Klosneuvirinae</taxon>
    </lineage>
</organism>
<dbReference type="EMBL" id="MK072259">
    <property type="protein sequence ID" value="AYV81112.1"/>
    <property type="molecule type" value="Genomic_DNA"/>
</dbReference>
<protein>
    <submittedName>
        <fullName evidence="1">Uncharacterized protein</fullName>
    </submittedName>
</protein>
<sequence>MGKELEENIYITNNTECNIKIYDYTLGIIRATVEPNECYIIKNEEFQPSIMSLNILRDGNCDNDSSCENIIIKNGVSYSICTTEGSLDKLNNNLITLSSGSTISILNNVGRIRYIGLNPSTGLGSIADLFFHQEGSTKLGPFPFTFDIPQFSPYSDGLNVIKVTINSISKRNVELVVTGPSGSRDPPTPPVNWPNPFKITFNPEPPPGYPNAVQKIVRFPPPSQPAPLIFIDTLVRYYYDEAAVYINITINYDRV</sequence>
<gene>
    <name evidence="1" type="ORF">Harvfovirus17_6</name>
</gene>
<proteinExistence type="predicted"/>
<evidence type="ECO:0000313" key="1">
    <source>
        <dbReference type="EMBL" id="AYV81112.1"/>
    </source>
</evidence>